<evidence type="ECO:0000313" key="1">
    <source>
        <dbReference type="Proteomes" id="UP000887565"/>
    </source>
</evidence>
<dbReference type="WBParaSite" id="nRc.2.0.1.t45385-RA">
    <property type="protein sequence ID" value="nRc.2.0.1.t45385-RA"/>
    <property type="gene ID" value="nRc.2.0.1.g45385"/>
</dbReference>
<dbReference type="Proteomes" id="UP000887565">
    <property type="component" value="Unplaced"/>
</dbReference>
<dbReference type="AlphaFoldDB" id="A0A915L6K9"/>
<sequence>MGGVNRTRTLKHSYITLRRGKAVLSLQKLDVGSAEISTSGFRAAYIRASEERGRLAHANPWPWNPFLRWTPNK</sequence>
<accession>A0A915L6K9</accession>
<keyword evidence="1" id="KW-1185">Reference proteome</keyword>
<evidence type="ECO:0000313" key="2">
    <source>
        <dbReference type="WBParaSite" id="nRc.2.0.1.t45385-RA"/>
    </source>
</evidence>
<proteinExistence type="predicted"/>
<organism evidence="1 2">
    <name type="scientific">Romanomermis culicivorax</name>
    <name type="common">Nematode worm</name>
    <dbReference type="NCBI Taxonomy" id="13658"/>
    <lineage>
        <taxon>Eukaryota</taxon>
        <taxon>Metazoa</taxon>
        <taxon>Ecdysozoa</taxon>
        <taxon>Nematoda</taxon>
        <taxon>Enoplea</taxon>
        <taxon>Dorylaimia</taxon>
        <taxon>Mermithida</taxon>
        <taxon>Mermithoidea</taxon>
        <taxon>Mermithidae</taxon>
        <taxon>Romanomermis</taxon>
    </lineage>
</organism>
<reference evidence="2" key="1">
    <citation type="submission" date="2022-11" db="UniProtKB">
        <authorList>
            <consortium name="WormBaseParasite"/>
        </authorList>
    </citation>
    <scope>IDENTIFICATION</scope>
</reference>
<name>A0A915L6K9_ROMCU</name>
<protein>
    <submittedName>
        <fullName evidence="2">Uncharacterized protein</fullName>
    </submittedName>
</protein>